<dbReference type="EMBL" id="KE651168">
    <property type="protein sequence ID" value="EEB06220.2"/>
    <property type="molecule type" value="Genomic_DNA"/>
</dbReference>
<evidence type="ECO:0000313" key="15">
    <source>
        <dbReference type="JaponicusDB" id="SJAG_01261"/>
    </source>
</evidence>
<accession>B6K070</accession>
<comment type="catalytic activity">
    <reaction evidence="13">
        <text>7-[(3S)-(3-amino-3-methoxycarbonyl)propyl]wyosine(37) in tRNA(Phe) + S-adenosyl-L-methionine + CO2 = wybutosine(37) in tRNA(Phe) + S-adenosyl-L-homocysteine + 2 H(+)</text>
        <dbReference type="Rhea" id="RHEA:37119"/>
        <dbReference type="Rhea" id="RHEA-COMP:11844"/>
        <dbReference type="Rhea" id="RHEA-COMP:11847"/>
        <dbReference type="ChEBI" id="CHEBI:15378"/>
        <dbReference type="ChEBI" id="CHEBI:16526"/>
        <dbReference type="ChEBI" id="CHEBI:57856"/>
        <dbReference type="ChEBI" id="CHEBI:59789"/>
        <dbReference type="ChEBI" id="CHEBI:73544"/>
        <dbReference type="ChEBI" id="CHEBI:74275"/>
        <dbReference type="EC" id="2.3.1.231"/>
    </reaction>
</comment>
<dbReference type="EC" id="2.3.1.231" evidence="4"/>
<dbReference type="InterPro" id="IPR011043">
    <property type="entry name" value="Gal_Oxase/kelch_b-propeller"/>
</dbReference>
<dbReference type="PANTHER" id="PTHR46529">
    <property type="entry name" value="TRNA WYBUTOSINE-SYNTHESIZING PROTEIN 4"/>
    <property type="match status" value="1"/>
</dbReference>
<dbReference type="eggNOG" id="KOG2918">
    <property type="taxonomic scope" value="Eukaryota"/>
</dbReference>
<evidence type="ECO:0000256" key="11">
    <source>
        <dbReference type="ARBA" id="ARBA00029750"/>
    </source>
</evidence>
<evidence type="ECO:0000256" key="1">
    <source>
        <dbReference type="ARBA" id="ARBA00001806"/>
    </source>
</evidence>
<dbReference type="GeneID" id="7048409"/>
<dbReference type="OMA" id="FCILEQF"/>
<keyword evidence="8" id="KW-0808">Transferase</keyword>
<dbReference type="Proteomes" id="UP000001744">
    <property type="component" value="Unassembled WGS sequence"/>
</dbReference>
<sequence>MQPVQHTNDYSIASKCSVEQRRYPGAGAVNFFLPFVHGKPRRAPALNRGYWTRTVVVRQAVQRFLSHCCLKPRAVVNLGAGFDPLAFQLLHDIAEVGDTRAPTVSFYDVDFEPLIQHKQAILAANPWLLPSGARSCGGSCGAAHAAAYHTVACDLRDLDLLTAQLARHGLDFGSTAVLFVSEVAAVYMPLATSDRLVRWAARFPDAHACFLEQILPVAHHPFADKMLAHFARMGSPLHSPARYPTLPLLTRRWTDAGWADVQVLDLAAAYDTLIPEAYKAQLAHVELFDEWHELSLFLQHYALQLASTTALAGRRSAAPPGPLIDRSPTPPAPHTVVLRRRECAKQLDLRAHASCVYEAADGNTRILSVGGYGASNVRNGNAFVFSSADPSAPPHVLAAPPPPRVCLCAVPLEPRTCLVFGGRTTPAKALDDCYLLCGDEWTELPRLPHPSFHGCAVPVKAADGEWYVVVQAGKPSGGFFLWTLRTRAWSLLRCTAPELEALWGTSMHYSHTLRRGLLIGGRTLTDDPAYAGVWEWTLRPTTTAASGSCPFVLHATRWELPSTAVRLVSRIGARTSVLGVKSDDTRPLFVGGTQHDHPLSPDELFVLIDMQRRTVERVSARMDAGEKVEDEFPSWPLLVDFQAVSVSPNKLLLLGGGCNAFSFGSLFNNGLVEVTLEEGA</sequence>
<dbReference type="InterPro" id="IPR015915">
    <property type="entry name" value="Kelch-typ_b-propeller"/>
</dbReference>
<keyword evidence="16" id="KW-1185">Reference proteome</keyword>
<dbReference type="Pfam" id="PF13418">
    <property type="entry name" value="Beta-prop_TYW4"/>
    <property type="match status" value="1"/>
</dbReference>
<evidence type="ECO:0000256" key="13">
    <source>
        <dbReference type="ARBA" id="ARBA00049250"/>
    </source>
</evidence>
<keyword evidence="7 14" id="KW-0489">Methyltransferase</keyword>
<gene>
    <name evidence="15" type="primary">ppm2</name>
    <name evidence="14" type="ORF">SJAG_01261</name>
</gene>
<dbReference type="GO" id="GO:0008175">
    <property type="term" value="F:tRNA methyltransferase activity"/>
    <property type="evidence" value="ECO:0000318"/>
    <property type="project" value="GO_Central"/>
</dbReference>
<dbReference type="Pfam" id="PF04072">
    <property type="entry name" value="LCM"/>
    <property type="match status" value="1"/>
</dbReference>
<dbReference type="Gene3D" id="2.120.10.80">
    <property type="entry name" value="Kelch-type beta propeller"/>
    <property type="match status" value="1"/>
</dbReference>
<evidence type="ECO:0000256" key="12">
    <source>
        <dbReference type="ARBA" id="ARBA00030847"/>
    </source>
</evidence>
<keyword evidence="9" id="KW-0949">S-adenosyl-L-methionine</keyword>
<dbReference type="PANTHER" id="PTHR46529:SF1">
    <property type="entry name" value="TRNA WYBUTOSINE-SYNTHESIZING PROTEIN 4"/>
    <property type="match status" value="1"/>
</dbReference>
<evidence type="ECO:0000256" key="2">
    <source>
        <dbReference type="ARBA" id="ARBA00004797"/>
    </source>
</evidence>
<dbReference type="VEuPathDB" id="FungiDB:SJAG_01261"/>
<evidence type="ECO:0000256" key="5">
    <source>
        <dbReference type="ARBA" id="ARBA00012779"/>
    </source>
</evidence>
<dbReference type="GO" id="GO:0030488">
    <property type="term" value="P:tRNA methylation"/>
    <property type="evidence" value="ECO:0000318"/>
    <property type="project" value="GO_Central"/>
</dbReference>
<proteinExistence type="inferred from homology"/>
<dbReference type="GO" id="GO:0031591">
    <property type="term" value="P:wybutosine biosynthetic process"/>
    <property type="evidence" value="ECO:0000318"/>
    <property type="project" value="GO_Central"/>
</dbReference>
<dbReference type="RefSeq" id="XP_002172513.2">
    <property type="nucleotide sequence ID" value="XM_002172477.2"/>
</dbReference>
<comment type="pathway">
    <text evidence="2">tRNA modification; wybutosine-tRNA(Phe) biosynthesis.</text>
</comment>
<evidence type="ECO:0000256" key="4">
    <source>
        <dbReference type="ARBA" id="ARBA00012155"/>
    </source>
</evidence>
<dbReference type="HOGENOM" id="CLU_002761_0_0_1"/>
<comment type="similarity">
    <text evidence="3">Belongs to the methyltransferase superfamily. LCMT family.</text>
</comment>
<evidence type="ECO:0000256" key="7">
    <source>
        <dbReference type="ARBA" id="ARBA00022603"/>
    </source>
</evidence>
<dbReference type="JaponicusDB" id="SJAG_01261">
    <property type="gene designation" value="ppm2"/>
</dbReference>
<name>B6K070_SCHJY</name>
<dbReference type="OrthoDB" id="47172at2759"/>
<organism evidence="14 16">
    <name type="scientific">Schizosaccharomyces japonicus (strain yFS275 / FY16936)</name>
    <name type="common">Fission yeast</name>
    <dbReference type="NCBI Taxonomy" id="402676"/>
    <lineage>
        <taxon>Eukaryota</taxon>
        <taxon>Fungi</taxon>
        <taxon>Dikarya</taxon>
        <taxon>Ascomycota</taxon>
        <taxon>Taphrinomycotina</taxon>
        <taxon>Schizosaccharomycetes</taxon>
        <taxon>Schizosaccharomycetales</taxon>
        <taxon>Schizosaccharomycetaceae</taxon>
        <taxon>Schizosaccharomyces</taxon>
    </lineage>
</organism>
<dbReference type="Gene3D" id="3.40.50.150">
    <property type="entry name" value="Vaccinia Virus protein VP39"/>
    <property type="match status" value="1"/>
</dbReference>
<evidence type="ECO:0000256" key="8">
    <source>
        <dbReference type="ARBA" id="ARBA00022679"/>
    </source>
</evidence>
<dbReference type="SUPFAM" id="SSF50965">
    <property type="entry name" value="Galactose oxidase, central domain"/>
    <property type="match status" value="1"/>
</dbReference>
<evidence type="ECO:0000256" key="9">
    <source>
        <dbReference type="ARBA" id="ARBA00022691"/>
    </source>
</evidence>
<dbReference type="SUPFAM" id="SSF53335">
    <property type="entry name" value="S-adenosyl-L-methionine-dependent methyltransferases"/>
    <property type="match status" value="1"/>
</dbReference>
<dbReference type="InterPro" id="IPR029063">
    <property type="entry name" value="SAM-dependent_MTases_sf"/>
</dbReference>
<evidence type="ECO:0000313" key="14">
    <source>
        <dbReference type="EMBL" id="EEB06220.2"/>
    </source>
</evidence>
<keyword evidence="10" id="KW-0819">tRNA processing</keyword>
<evidence type="ECO:0000256" key="6">
    <source>
        <dbReference type="ARBA" id="ARBA00018045"/>
    </source>
</evidence>
<comment type="catalytic activity">
    <reaction evidence="1">
        <text>7-[(3S)-3-amino-3-carboxypropyl]wyosine(37) in tRNA(Phe) + S-adenosyl-L-methionine = 7-[(3S)-(3-amino-3-methoxycarbonyl)propyl]wyosine(37) in tRNA(Phe) + S-adenosyl-L-homocysteine</text>
        <dbReference type="Rhea" id="RHEA:36903"/>
        <dbReference type="Rhea" id="RHEA-COMP:10379"/>
        <dbReference type="Rhea" id="RHEA-COMP:11844"/>
        <dbReference type="ChEBI" id="CHEBI:57856"/>
        <dbReference type="ChEBI" id="CHEBI:59789"/>
        <dbReference type="ChEBI" id="CHEBI:73543"/>
        <dbReference type="ChEBI" id="CHEBI:74275"/>
        <dbReference type="EC" id="2.1.1.290"/>
    </reaction>
</comment>
<dbReference type="InterPro" id="IPR007213">
    <property type="entry name" value="Ppm1/Ppm2/Tcmp"/>
</dbReference>
<dbReference type="UniPathway" id="UPA00375"/>
<protein>
    <recommendedName>
        <fullName evidence="6">tRNA wybutosine-synthesizing protein 4</fullName>
        <ecNumber evidence="5">2.1.1.290</ecNumber>
        <ecNumber evidence="4">2.3.1.231</ecNumber>
    </recommendedName>
    <alternativeName>
        <fullName evidence="12">tRNA(Phe) (7-(3-amino-3-(methoxycarbonyl)propyl)wyosine(37)-N)-methoxycarbonyltransferase</fullName>
    </alternativeName>
    <alternativeName>
        <fullName evidence="11">tRNA(Phe) (7-(3-amino-3-carboxypropyl)wyosine(37)-O)-methyltransferase</fullName>
    </alternativeName>
</protein>
<evidence type="ECO:0000256" key="10">
    <source>
        <dbReference type="ARBA" id="ARBA00022694"/>
    </source>
</evidence>
<dbReference type="AlphaFoldDB" id="B6K070"/>
<dbReference type="STRING" id="402676.B6K070"/>
<dbReference type="EC" id="2.1.1.290" evidence="5"/>
<evidence type="ECO:0000256" key="3">
    <source>
        <dbReference type="ARBA" id="ARBA00010703"/>
    </source>
</evidence>
<evidence type="ECO:0000313" key="16">
    <source>
        <dbReference type="Proteomes" id="UP000001744"/>
    </source>
</evidence>
<reference evidence="14 16" key="1">
    <citation type="journal article" date="2011" name="Science">
        <title>Comparative functional genomics of the fission yeasts.</title>
        <authorList>
            <person name="Rhind N."/>
            <person name="Chen Z."/>
            <person name="Yassour M."/>
            <person name="Thompson D.A."/>
            <person name="Haas B.J."/>
            <person name="Habib N."/>
            <person name="Wapinski I."/>
            <person name="Roy S."/>
            <person name="Lin M.F."/>
            <person name="Heiman D.I."/>
            <person name="Young S.K."/>
            <person name="Furuya K."/>
            <person name="Guo Y."/>
            <person name="Pidoux A."/>
            <person name="Chen H.M."/>
            <person name="Robbertse B."/>
            <person name="Goldberg J.M."/>
            <person name="Aoki K."/>
            <person name="Bayne E.H."/>
            <person name="Berlin A.M."/>
            <person name="Desjardins C.A."/>
            <person name="Dobbs E."/>
            <person name="Dukaj L."/>
            <person name="Fan L."/>
            <person name="FitzGerald M.G."/>
            <person name="French C."/>
            <person name="Gujja S."/>
            <person name="Hansen K."/>
            <person name="Keifenheim D."/>
            <person name="Levin J.Z."/>
            <person name="Mosher R.A."/>
            <person name="Mueller C.A."/>
            <person name="Pfiffner J."/>
            <person name="Priest M."/>
            <person name="Russ C."/>
            <person name="Smialowska A."/>
            <person name="Swoboda P."/>
            <person name="Sykes S.M."/>
            <person name="Vaughn M."/>
            <person name="Vengrova S."/>
            <person name="Yoder R."/>
            <person name="Zeng Q."/>
            <person name="Allshire R."/>
            <person name="Baulcombe D."/>
            <person name="Birren B.W."/>
            <person name="Brown W."/>
            <person name="Ekwall K."/>
            <person name="Kellis M."/>
            <person name="Leatherwood J."/>
            <person name="Levin H."/>
            <person name="Margalit H."/>
            <person name="Martienssen R."/>
            <person name="Nieduszynski C.A."/>
            <person name="Spatafora J.W."/>
            <person name="Friedman N."/>
            <person name="Dalgaard J.Z."/>
            <person name="Baumann P."/>
            <person name="Niki H."/>
            <person name="Regev A."/>
            <person name="Nusbaum C."/>
        </authorList>
    </citation>
    <scope>NUCLEOTIDE SEQUENCE [LARGE SCALE GENOMIC DNA]</scope>
    <source>
        <strain evidence="16">yFS275 / FY16936</strain>
    </source>
</reference>